<gene>
    <name evidence="1" type="ORF">L6164_003685</name>
</gene>
<accession>A0ACB9Q4R9</accession>
<proteinExistence type="predicted"/>
<name>A0ACB9Q4R9_BAUVA</name>
<keyword evidence="2" id="KW-1185">Reference proteome</keyword>
<evidence type="ECO:0000313" key="1">
    <source>
        <dbReference type="EMBL" id="KAI4354856.1"/>
    </source>
</evidence>
<protein>
    <submittedName>
        <fullName evidence="1">Uncharacterized protein</fullName>
    </submittedName>
</protein>
<evidence type="ECO:0000313" key="2">
    <source>
        <dbReference type="Proteomes" id="UP000828941"/>
    </source>
</evidence>
<organism evidence="1 2">
    <name type="scientific">Bauhinia variegata</name>
    <name type="common">Purple orchid tree</name>
    <name type="synonym">Phanera variegata</name>
    <dbReference type="NCBI Taxonomy" id="167791"/>
    <lineage>
        <taxon>Eukaryota</taxon>
        <taxon>Viridiplantae</taxon>
        <taxon>Streptophyta</taxon>
        <taxon>Embryophyta</taxon>
        <taxon>Tracheophyta</taxon>
        <taxon>Spermatophyta</taxon>
        <taxon>Magnoliopsida</taxon>
        <taxon>eudicotyledons</taxon>
        <taxon>Gunneridae</taxon>
        <taxon>Pentapetalae</taxon>
        <taxon>rosids</taxon>
        <taxon>fabids</taxon>
        <taxon>Fabales</taxon>
        <taxon>Fabaceae</taxon>
        <taxon>Cercidoideae</taxon>
        <taxon>Cercideae</taxon>
        <taxon>Bauhiniinae</taxon>
        <taxon>Bauhinia</taxon>
    </lineage>
</organism>
<dbReference type="EMBL" id="CM039427">
    <property type="protein sequence ID" value="KAI4354856.1"/>
    <property type="molecule type" value="Genomic_DNA"/>
</dbReference>
<reference evidence="1 2" key="1">
    <citation type="journal article" date="2022" name="DNA Res.">
        <title>Chromosomal-level genome assembly of the orchid tree Bauhinia variegata (Leguminosae; Cercidoideae) supports the allotetraploid origin hypothesis of Bauhinia.</title>
        <authorList>
            <person name="Zhong Y."/>
            <person name="Chen Y."/>
            <person name="Zheng D."/>
            <person name="Pang J."/>
            <person name="Liu Y."/>
            <person name="Luo S."/>
            <person name="Meng S."/>
            <person name="Qian L."/>
            <person name="Wei D."/>
            <person name="Dai S."/>
            <person name="Zhou R."/>
        </authorList>
    </citation>
    <scope>NUCLEOTIDE SEQUENCE [LARGE SCALE GENOMIC DNA]</scope>
    <source>
        <strain evidence="1">BV-YZ2020</strain>
    </source>
</reference>
<dbReference type="Proteomes" id="UP000828941">
    <property type="component" value="Chromosome 2"/>
</dbReference>
<sequence length="824" mass="92029">MQAVHQTGCFEVAASNPNAIWKSSNVFSGPLPLLALQISFVMLCSRISYCILKPLHQPRFISDIFTGNLIGPQYLLATIFWRLFYPVYGILNIETITHVGLLYYVFLSGLEMNLDVILQASKKGTTIAVAGIIIPMLMGAGIFFLHQSTYRLPLAPLFFDDNSPKAYLFWTMSLSTTGFPVVAHILADLKLFYTGLGRAALNAAMISDFYNWVLFVILIPFAINNQNQKAVFSVLSTILFIVLCLFVVHPPLKRFINRKTNDDSWDNYQFVFVLVGAFAFGYVTDFLGTHSIVGAFVFGLIIPPGKFSDMLIEKSDDFVSGVLAPLFFIGAGLRINHEILFHLQSGLWTLLLILLLSIPKILSTVITTTFFGVSVRDGVGLGILMNTKGVLSMVLLILAWDRKILNRGSYSVIATSFFLMTAIVAPVINYMYKPKKRFERYKLRTIEKLRKDVELRILACVHNNRHASSMVNLIEAFNTTRVSPLHVFALQLVELTGRATAILNAHMEKKHQNSSDLGSGQNLTKSQADLECITNTFKGFCDGNDATRVEILTAVSVYDTIHEDIYTLAEDRCTSLVLLPFFKQPNIEGDLETTNVAHRDINLNVMKDAACSVGLFVDRGLGSLTNTTFRVLVLFIGGPDDREALAVAWRMAGNKRVRLSAVRILLYDEAATMSQSGRVEDQENLLSTLMDGEKQKQLDDEYICLFRHKAVHNEDSINYFEKVVHNADEISSLLRELNEIGYDLYVVGKGKGRNSALLSNLLESSDWPELGVIGDILASPTFGSSVLVLQQYGSGRDFSTKVMKPNRMLTPNNNEFERIVVRTE</sequence>
<comment type="caution">
    <text evidence="1">The sequence shown here is derived from an EMBL/GenBank/DDBJ whole genome shotgun (WGS) entry which is preliminary data.</text>
</comment>